<dbReference type="PANTHER" id="PTHR30487:SF0">
    <property type="entry name" value="PREPILIN LEADER PEPTIDASE_N-METHYLTRANSFERASE-RELATED"/>
    <property type="match status" value="1"/>
</dbReference>
<evidence type="ECO:0000256" key="2">
    <source>
        <dbReference type="SAM" id="Phobius"/>
    </source>
</evidence>
<dbReference type="GO" id="GO:0032259">
    <property type="term" value="P:methylation"/>
    <property type="evidence" value="ECO:0007669"/>
    <property type="project" value="UniProtKB-KW"/>
</dbReference>
<dbReference type="OrthoDB" id="2087435at2"/>
<dbReference type="GO" id="GO:0006465">
    <property type="term" value="P:signal peptide processing"/>
    <property type="evidence" value="ECO:0007669"/>
    <property type="project" value="TreeGrafter"/>
</dbReference>
<feature type="transmembrane region" description="Helical" evidence="2">
    <location>
        <begin position="36"/>
        <end position="53"/>
    </location>
</feature>
<dbReference type="Pfam" id="PF01478">
    <property type="entry name" value="Peptidase_A24"/>
    <property type="match status" value="1"/>
</dbReference>
<dbReference type="AlphaFoldDB" id="A0A3N2BC74"/>
<feature type="transmembrane region" description="Helical" evidence="2">
    <location>
        <begin position="165"/>
        <end position="184"/>
    </location>
</feature>
<dbReference type="GO" id="GO:0005886">
    <property type="term" value="C:plasma membrane"/>
    <property type="evidence" value="ECO:0007669"/>
    <property type="project" value="TreeGrafter"/>
</dbReference>
<dbReference type="Gene3D" id="1.20.120.1220">
    <property type="match status" value="1"/>
</dbReference>
<proteinExistence type="inferred from homology"/>
<name>A0A3N2BC74_9MICO</name>
<evidence type="ECO:0000313" key="4">
    <source>
        <dbReference type="EMBL" id="ROR72674.1"/>
    </source>
</evidence>
<feature type="transmembrane region" description="Helical" evidence="2">
    <location>
        <begin position="12"/>
        <end position="30"/>
    </location>
</feature>
<dbReference type="RefSeq" id="WP_123303207.1">
    <property type="nucleotide sequence ID" value="NZ_RKHK01000001.1"/>
</dbReference>
<dbReference type="EMBL" id="RKHK01000001">
    <property type="protein sequence ID" value="ROR72674.1"/>
    <property type="molecule type" value="Genomic_DNA"/>
</dbReference>
<keyword evidence="4" id="KW-0808">Transferase</keyword>
<feature type="transmembrane region" description="Helical" evidence="2">
    <location>
        <begin position="65"/>
        <end position="83"/>
    </location>
</feature>
<evidence type="ECO:0000256" key="1">
    <source>
        <dbReference type="ARBA" id="ARBA00005801"/>
    </source>
</evidence>
<organism evidence="4 5">
    <name type="scientific">Bogoriella caseilytica</name>
    <dbReference type="NCBI Taxonomy" id="56055"/>
    <lineage>
        <taxon>Bacteria</taxon>
        <taxon>Bacillati</taxon>
        <taxon>Actinomycetota</taxon>
        <taxon>Actinomycetes</taxon>
        <taxon>Micrococcales</taxon>
        <taxon>Bogoriellaceae</taxon>
        <taxon>Bogoriella</taxon>
    </lineage>
</organism>
<evidence type="ECO:0000313" key="5">
    <source>
        <dbReference type="Proteomes" id="UP000280668"/>
    </source>
</evidence>
<keyword evidence="2" id="KW-1133">Transmembrane helix</keyword>
<accession>A0A3N2BC74</accession>
<dbReference type="Proteomes" id="UP000280668">
    <property type="component" value="Unassembled WGS sequence"/>
</dbReference>
<keyword evidence="4" id="KW-0489">Methyltransferase</keyword>
<feature type="transmembrane region" description="Helical" evidence="2">
    <location>
        <begin position="140"/>
        <end position="158"/>
    </location>
</feature>
<dbReference type="InterPro" id="IPR050882">
    <property type="entry name" value="Prepilin_peptidase/N-MTase"/>
</dbReference>
<feature type="transmembrane region" description="Helical" evidence="2">
    <location>
        <begin position="89"/>
        <end position="109"/>
    </location>
</feature>
<feature type="domain" description="Prepilin type IV endopeptidase peptidase" evidence="3">
    <location>
        <begin position="43"/>
        <end position="152"/>
    </location>
</feature>
<reference evidence="4 5" key="1">
    <citation type="submission" date="2018-11" db="EMBL/GenBank/DDBJ databases">
        <title>Sequencing the genomes of 1000 actinobacteria strains.</title>
        <authorList>
            <person name="Klenk H.-P."/>
        </authorList>
    </citation>
    <scope>NUCLEOTIDE SEQUENCE [LARGE SCALE GENOMIC DNA]</scope>
    <source>
        <strain evidence="4 5">DSM 11294</strain>
    </source>
</reference>
<protein>
    <submittedName>
        <fullName evidence="4">Leader peptidase (Prepilin peptidase)/N-methyltransferase</fullName>
    </submittedName>
</protein>
<dbReference type="InterPro" id="IPR000045">
    <property type="entry name" value="Prepilin_IV_endopep_pep"/>
</dbReference>
<feature type="transmembrane region" description="Helical" evidence="2">
    <location>
        <begin position="116"/>
        <end position="134"/>
    </location>
</feature>
<comment type="similarity">
    <text evidence="1">Belongs to the peptidase A24 family.</text>
</comment>
<keyword evidence="2" id="KW-0472">Membrane</keyword>
<evidence type="ECO:0000259" key="3">
    <source>
        <dbReference type="Pfam" id="PF01478"/>
    </source>
</evidence>
<keyword evidence="2" id="KW-0812">Transmembrane</keyword>
<keyword evidence="5" id="KW-1185">Reference proteome</keyword>
<gene>
    <name evidence="4" type="ORF">EDD31_1032</name>
</gene>
<dbReference type="PANTHER" id="PTHR30487">
    <property type="entry name" value="TYPE 4 PREPILIN-LIKE PROTEINS LEADER PEPTIDE-PROCESSING ENZYME"/>
    <property type="match status" value="1"/>
</dbReference>
<sequence length="190" mass="19737">MAARFWGEIRRYPRAIPVVAAVGVLWAIWVSGPGPLTPAVVAFAAIGAALLVIDIRQHRLPNALVFPLLGITVVLIGTAGILASDVTAVARALLGGLILGAGYLVLYLLSPSGLGLGDVKLAPVLGMLAAWYSWVDLALMALLPFLLGGVVALALLALRKAGRKTMIAFGPYMLLGAVVVLTWARMAPPA</sequence>
<dbReference type="GO" id="GO:0004190">
    <property type="term" value="F:aspartic-type endopeptidase activity"/>
    <property type="evidence" value="ECO:0007669"/>
    <property type="project" value="InterPro"/>
</dbReference>
<comment type="caution">
    <text evidence="4">The sequence shown here is derived from an EMBL/GenBank/DDBJ whole genome shotgun (WGS) entry which is preliminary data.</text>
</comment>
<dbReference type="GO" id="GO:0008168">
    <property type="term" value="F:methyltransferase activity"/>
    <property type="evidence" value="ECO:0007669"/>
    <property type="project" value="UniProtKB-KW"/>
</dbReference>